<dbReference type="OMA" id="GRRHENR"/>
<dbReference type="KEGG" id="tad:TRIADDRAFT_58255"/>
<dbReference type="InterPro" id="IPR005331">
    <property type="entry name" value="Sulfotransferase"/>
</dbReference>
<dbReference type="GeneID" id="6755332"/>
<dbReference type="SUPFAM" id="SSF52540">
    <property type="entry name" value="P-loop containing nucleoside triphosphate hydrolases"/>
    <property type="match status" value="1"/>
</dbReference>
<accession>B3S1A5</accession>
<gene>
    <name evidence="10" type="ORF">TRIADDRAFT_58255</name>
</gene>
<keyword evidence="3" id="KW-0808">Transferase</keyword>
<name>B3S1A5_TRIAD</name>
<dbReference type="InterPro" id="IPR007734">
    <property type="entry name" value="Heparan_SO4_2-O-STrfase"/>
</dbReference>
<dbReference type="AlphaFoldDB" id="B3S1A5"/>
<comment type="subcellular location">
    <subcellularLocation>
        <location evidence="1">Golgi apparatus membrane</location>
        <topology evidence="1">Single-pass type II membrane protein</topology>
    </subcellularLocation>
</comment>
<protein>
    <recommendedName>
        <fullName evidence="12">Sulfotransferase domain-containing protein</fullName>
    </recommendedName>
</protein>
<comment type="similarity">
    <text evidence="2">Belongs to the sulfotransferase 3 family.</text>
</comment>
<evidence type="ECO:0000256" key="5">
    <source>
        <dbReference type="ARBA" id="ARBA00022968"/>
    </source>
</evidence>
<proteinExistence type="inferred from homology"/>
<dbReference type="CTD" id="6755332"/>
<dbReference type="STRING" id="10228.B3S1A5"/>
<organism evidence="10 11">
    <name type="scientific">Trichoplax adhaerens</name>
    <name type="common">Trichoplax reptans</name>
    <dbReference type="NCBI Taxonomy" id="10228"/>
    <lineage>
        <taxon>Eukaryota</taxon>
        <taxon>Metazoa</taxon>
        <taxon>Placozoa</taxon>
        <taxon>Uniplacotomia</taxon>
        <taxon>Trichoplacea</taxon>
        <taxon>Trichoplacidae</taxon>
        <taxon>Trichoplax</taxon>
    </lineage>
</organism>
<keyword evidence="4" id="KW-0812">Transmembrane</keyword>
<dbReference type="InParanoid" id="B3S1A5"/>
<dbReference type="Proteomes" id="UP000009022">
    <property type="component" value="Unassembled WGS sequence"/>
</dbReference>
<keyword evidence="8" id="KW-0472">Membrane</keyword>
<keyword evidence="11" id="KW-1185">Reference proteome</keyword>
<sequence length="271" mass="32251">MDQNLFFMGVTLRCEDVKALAMKCSTSTAQLIKRSAAKLQYKVLVGSTMQWEIFGSKNHEAIKSEIQYAIKHRRPWQYPRLAYVAHFYYSTIYNLSYTYINMVRDPLDRYLSHYYYQRYGDRPKEKLKEMRNLGQFNESLQDCFQQQHQGCELNVMTRFFCGYDKYCALGNQRALRQAKRNILTNYAVIGLLEEWDLSSQLFRKILPNFFTQINEKISRYKVNKNRKNEPLSPGLIKSIKEANQADYKLYRFIKQLFWTRVTKCGLQNGME</sequence>
<evidence type="ECO:0000313" key="10">
    <source>
        <dbReference type="EMBL" id="EDV23527.1"/>
    </source>
</evidence>
<dbReference type="GO" id="GO:0008146">
    <property type="term" value="F:sulfotransferase activity"/>
    <property type="evidence" value="ECO:0000318"/>
    <property type="project" value="GO_Central"/>
</dbReference>
<keyword evidence="9" id="KW-0325">Glycoprotein</keyword>
<evidence type="ECO:0000256" key="4">
    <source>
        <dbReference type="ARBA" id="ARBA00022692"/>
    </source>
</evidence>
<dbReference type="OrthoDB" id="10019582at2759"/>
<evidence type="ECO:0000313" key="11">
    <source>
        <dbReference type="Proteomes" id="UP000009022"/>
    </source>
</evidence>
<evidence type="ECO:0000256" key="9">
    <source>
        <dbReference type="ARBA" id="ARBA00023180"/>
    </source>
</evidence>
<keyword evidence="6" id="KW-1133">Transmembrane helix</keyword>
<dbReference type="PhylomeDB" id="B3S1A5"/>
<dbReference type="Gene3D" id="3.40.50.300">
    <property type="entry name" value="P-loop containing nucleotide triphosphate hydrolases"/>
    <property type="match status" value="1"/>
</dbReference>
<dbReference type="Pfam" id="PF03567">
    <property type="entry name" value="Sulfotransfer_2"/>
    <property type="match status" value="1"/>
</dbReference>
<dbReference type="GO" id="GO:0000139">
    <property type="term" value="C:Golgi membrane"/>
    <property type="evidence" value="ECO:0007669"/>
    <property type="project" value="UniProtKB-SubCell"/>
</dbReference>
<evidence type="ECO:0000256" key="6">
    <source>
        <dbReference type="ARBA" id="ARBA00022989"/>
    </source>
</evidence>
<evidence type="ECO:0000256" key="1">
    <source>
        <dbReference type="ARBA" id="ARBA00004323"/>
    </source>
</evidence>
<evidence type="ECO:0000256" key="2">
    <source>
        <dbReference type="ARBA" id="ARBA00010569"/>
    </source>
</evidence>
<dbReference type="eggNOG" id="KOG3922">
    <property type="taxonomic scope" value="Eukaryota"/>
</dbReference>
<dbReference type="RefSeq" id="XP_002114437.1">
    <property type="nucleotide sequence ID" value="XM_002114401.1"/>
</dbReference>
<evidence type="ECO:0008006" key="12">
    <source>
        <dbReference type="Google" id="ProtNLM"/>
    </source>
</evidence>
<dbReference type="HOGENOM" id="CLU_1027902_0_0_1"/>
<reference evidence="10 11" key="1">
    <citation type="journal article" date="2008" name="Nature">
        <title>The Trichoplax genome and the nature of placozoans.</title>
        <authorList>
            <person name="Srivastava M."/>
            <person name="Begovic E."/>
            <person name="Chapman J."/>
            <person name="Putnam N.H."/>
            <person name="Hellsten U."/>
            <person name="Kawashima T."/>
            <person name="Kuo A."/>
            <person name="Mitros T."/>
            <person name="Salamov A."/>
            <person name="Carpenter M.L."/>
            <person name="Signorovitch A.Y."/>
            <person name="Moreno M.A."/>
            <person name="Kamm K."/>
            <person name="Grimwood J."/>
            <person name="Schmutz J."/>
            <person name="Shapiro H."/>
            <person name="Grigoriev I.V."/>
            <person name="Buss L.W."/>
            <person name="Schierwater B."/>
            <person name="Dellaporta S.L."/>
            <person name="Rokhsar D.S."/>
        </authorList>
    </citation>
    <scope>NUCLEOTIDE SEQUENCE [LARGE SCALE GENOMIC DNA]</scope>
    <source>
        <strain evidence="10 11">Grell-BS-1999</strain>
    </source>
</reference>
<evidence type="ECO:0000256" key="3">
    <source>
        <dbReference type="ARBA" id="ARBA00022679"/>
    </source>
</evidence>
<dbReference type="PANTHER" id="PTHR12129:SF15">
    <property type="entry name" value="URONYL 2-SULFOTRANSFERASE"/>
    <property type="match status" value="1"/>
</dbReference>
<keyword evidence="5" id="KW-0735">Signal-anchor</keyword>
<dbReference type="InterPro" id="IPR027417">
    <property type="entry name" value="P-loop_NTPase"/>
</dbReference>
<dbReference type="EMBL" id="DS985247">
    <property type="protein sequence ID" value="EDV23527.1"/>
    <property type="molecule type" value="Genomic_DNA"/>
</dbReference>
<evidence type="ECO:0000256" key="7">
    <source>
        <dbReference type="ARBA" id="ARBA00023034"/>
    </source>
</evidence>
<keyword evidence="7" id="KW-0333">Golgi apparatus</keyword>
<dbReference type="PANTHER" id="PTHR12129">
    <property type="entry name" value="HEPARAN SULFATE 2-O-SULFOTRANSFERASE"/>
    <property type="match status" value="1"/>
</dbReference>
<evidence type="ECO:0000256" key="8">
    <source>
        <dbReference type="ARBA" id="ARBA00023136"/>
    </source>
</evidence>